<keyword evidence="3" id="KW-1185">Reference proteome</keyword>
<evidence type="ECO:0000256" key="1">
    <source>
        <dbReference type="SAM" id="MobiDB-lite"/>
    </source>
</evidence>
<evidence type="ECO:0000313" key="2">
    <source>
        <dbReference type="EMBL" id="ALI56880.1"/>
    </source>
</evidence>
<proteinExistence type="predicted"/>
<dbReference type="PATRIC" id="fig|1397108.4.peg.3009"/>
<dbReference type="AlphaFoldDB" id="A0A0P0A7X0"/>
<protein>
    <submittedName>
        <fullName evidence="2">Uncharacterized protein</fullName>
    </submittedName>
</protein>
<sequence length="120" mass="12639">MTDREELRRLIDVIEKASGSVQLDQAIEDIKIFANTTSFLANKLETRLKGGDVKAKKQPKSRMGKAIAAPPVPKPNAPKPQQAAPDAAGGGMPSALSTATSQADYDRLKPQGAQGPISSS</sequence>
<dbReference type="OrthoDB" id="7862865at2"/>
<dbReference type="RefSeq" id="WP_062220209.1">
    <property type="nucleotide sequence ID" value="NZ_CP012023.1"/>
</dbReference>
<gene>
    <name evidence="2" type="ORF">IMCC12053_2933</name>
</gene>
<feature type="region of interest" description="Disordered" evidence="1">
    <location>
        <begin position="50"/>
        <end position="120"/>
    </location>
</feature>
<dbReference type="EMBL" id="CP012023">
    <property type="protein sequence ID" value="ALI56880.1"/>
    <property type="molecule type" value="Genomic_DNA"/>
</dbReference>
<dbReference type="Proteomes" id="UP000064920">
    <property type="component" value="Chromosome"/>
</dbReference>
<accession>A0A0P0A7X0</accession>
<evidence type="ECO:0000313" key="3">
    <source>
        <dbReference type="Proteomes" id="UP000064920"/>
    </source>
</evidence>
<organism evidence="2 3">
    <name type="scientific">Celeribacter marinus</name>
    <dbReference type="NCBI Taxonomy" id="1397108"/>
    <lineage>
        <taxon>Bacteria</taxon>
        <taxon>Pseudomonadati</taxon>
        <taxon>Pseudomonadota</taxon>
        <taxon>Alphaproteobacteria</taxon>
        <taxon>Rhodobacterales</taxon>
        <taxon>Roseobacteraceae</taxon>
        <taxon>Celeribacter</taxon>
    </lineage>
</organism>
<name>A0A0P0A7X0_9RHOB</name>
<dbReference type="KEGG" id="cmar:IMCC12053_2933"/>
<reference evidence="2 3" key="1">
    <citation type="submission" date="2015-05" db="EMBL/GenBank/DDBJ databases">
        <authorList>
            <person name="Wang D.B."/>
            <person name="Wang M."/>
        </authorList>
    </citation>
    <scope>NUCLEOTIDE SEQUENCE [LARGE SCALE GENOMIC DNA]</scope>
    <source>
        <strain evidence="2 3">IMCC 12053</strain>
    </source>
</reference>